<dbReference type="SUPFAM" id="SSF47413">
    <property type="entry name" value="lambda repressor-like DNA-binding domains"/>
    <property type="match status" value="1"/>
</dbReference>
<keyword evidence="4" id="KW-1185">Reference proteome</keyword>
<dbReference type="Gene3D" id="1.10.1180.10">
    <property type="entry name" value="B transposition protein, C-terminal domain"/>
    <property type="match status" value="1"/>
</dbReference>
<dbReference type="Gene3D" id="1.10.260.40">
    <property type="entry name" value="lambda repressor-like DNA-binding domains"/>
    <property type="match status" value="1"/>
</dbReference>
<dbReference type="AlphaFoldDB" id="A0A2P1PSW3"/>
<dbReference type="PANTHER" id="PTHR35894">
    <property type="entry name" value="GENERAL SECRETION PATHWAY PROTEIN A-RELATED"/>
    <property type="match status" value="1"/>
</dbReference>
<dbReference type="GO" id="GO:0003677">
    <property type="term" value="F:DNA binding"/>
    <property type="evidence" value="ECO:0007669"/>
    <property type="project" value="InterPro"/>
</dbReference>
<dbReference type="RefSeq" id="WP_106891858.1">
    <property type="nucleotide sequence ID" value="NZ_CP027860.1"/>
</dbReference>
<gene>
    <name evidence="3" type="ORF">C7S18_12325</name>
</gene>
<evidence type="ECO:0000259" key="1">
    <source>
        <dbReference type="Pfam" id="PF09077"/>
    </source>
</evidence>
<dbReference type="GO" id="GO:0016887">
    <property type="term" value="F:ATP hydrolysis activity"/>
    <property type="evidence" value="ECO:0007669"/>
    <property type="project" value="InterPro"/>
</dbReference>
<dbReference type="Pfam" id="PF13401">
    <property type="entry name" value="AAA_22"/>
    <property type="match status" value="1"/>
</dbReference>
<dbReference type="SUPFAM" id="SSF52540">
    <property type="entry name" value="P-loop containing nucleoside triphosphate hydrolases"/>
    <property type="match status" value="1"/>
</dbReference>
<accession>A0A2P1PSW3</accession>
<reference evidence="3 4" key="1">
    <citation type="submission" date="2018-03" db="EMBL/GenBank/DDBJ databases">
        <title>Ahniella affigens gen. nov., sp. nov., a gammaproteobacterium isolated from sandy soil near a stream.</title>
        <authorList>
            <person name="Ko Y."/>
            <person name="Kim J.-H."/>
        </authorList>
    </citation>
    <scope>NUCLEOTIDE SEQUENCE [LARGE SCALE GENOMIC DNA]</scope>
    <source>
        <strain evidence="3 4">D13</strain>
    </source>
</reference>
<feature type="domain" description="ORC1/DEAH AAA+ ATPase" evidence="2">
    <location>
        <begin position="100"/>
        <end position="214"/>
    </location>
</feature>
<dbReference type="InterPro" id="IPR049945">
    <property type="entry name" value="AAA_22"/>
</dbReference>
<organism evidence="3 4">
    <name type="scientific">Ahniella affigens</name>
    <dbReference type="NCBI Taxonomy" id="2021234"/>
    <lineage>
        <taxon>Bacteria</taxon>
        <taxon>Pseudomonadati</taxon>
        <taxon>Pseudomonadota</taxon>
        <taxon>Gammaproteobacteria</taxon>
        <taxon>Lysobacterales</taxon>
        <taxon>Rhodanobacteraceae</taxon>
        <taxon>Ahniella</taxon>
    </lineage>
</organism>
<proteinExistence type="predicted"/>
<dbReference type="InterPro" id="IPR027417">
    <property type="entry name" value="P-loop_NTPase"/>
</dbReference>
<feature type="domain" description="B transposition protein C-terminal" evidence="1">
    <location>
        <begin position="229"/>
        <end position="306"/>
    </location>
</feature>
<evidence type="ECO:0000313" key="4">
    <source>
        <dbReference type="Proteomes" id="UP000241074"/>
    </source>
</evidence>
<evidence type="ECO:0000259" key="2">
    <source>
        <dbReference type="Pfam" id="PF13401"/>
    </source>
</evidence>
<dbReference type="Gene3D" id="3.40.50.300">
    <property type="entry name" value="P-loop containing nucleotide triphosphate hydrolases"/>
    <property type="match status" value="1"/>
</dbReference>
<dbReference type="OrthoDB" id="8456465at2"/>
<dbReference type="InterPro" id="IPR036733">
    <property type="entry name" value="B_transposit_C_sf"/>
</dbReference>
<dbReference type="PANTHER" id="PTHR35894:SF5">
    <property type="entry name" value="MU-LIKE PROPHAGE FLUMU DNA TRANSPOSITION PROTEIN B"/>
    <property type="match status" value="1"/>
</dbReference>
<dbReference type="InterPro" id="IPR001387">
    <property type="entry name" value="Cro/C1-type_HTH"/>
</dbReference>
<dbReference type="EMBL" id="CP027860">
    <property type="protein sequence ID" value="AVP97938.1"/>
    <property type="molecule type" value="Genomic_DNA"/>
</dbReference>
<name>A0A2P1PSW3_9GAMM</name>
<dbReference type="InterPro" id="IPR052026">
    <property type="entry name" value="ExeA_AAA_ATPase_DNA-bind"/>
</dbReference>
<dbReference type="GO" id="GO:0006313">
    <property type="term" value="P:DNA transposition"/>
    <property type="evidence" value="ECO:0007669"/>
    <property type="project" value="InterPro"/>
</dbReference>
<evidence type="ECO:0000313" key="3">
    <source>
        <dbReference type="EMBL" id="AVP97938.1"/>
    </source>
</evidence>
<reference evidence="3 4" key="2">
    <citation type="submission" date="2018-03" db="EMBL/GenBank/DDBJ databases">
        <authorList>
            <person name="Keele B.F."/>
        </authorList>
    </citation>
    <scope>NUCLEOTIDE SEQUENCE [LARGE SCALE GENOMIC DNA]</scope>
    <source>
        <strain evidence="3 4">D13</strain>
    </source>
</reference>
<dbReference type="InterPro" id="IPR010982">
    <property type="entry name" value="Lambda_DNA-bd_dom_sf"/>
</dbReference>
<sequence>MSTIDLRERLRALMHEDRQITQAKIARESGLSTTTVSQWFSGTYPGDIEATETKLQQWLDNHSAQRATAEAMPIAPDYVPTPSAEKVIGALRYAQAAGDLALVYGGAGLGKTSAIRRYRNLSPNVWVATMTPASASVVTALEEIADAVGVSGALGGGAAKLHRAICKRIAETAGLIVIDEAQHLSVAALDQIRSLHDATGIGVALVGNEQVYARMSGGNRAAYLDRLYSRIGKKVRLLRSTHGDIDALVGAWNIKDKACAAQLTEIGSKPGALRILTKVLRLASMYATAQQRAMCCDDIRAAWLDLGGVE</sequence>
<dbReference type="InterPro" id="IPR009084">
    <property type="entry name" value="B_transpositn_C"/>
</dbReference>
<dbReference type="Pfam" id="PF09077">
    <property type="entry name" value="Phage-MuB_C"/>
    <property type="match status" value="1"/>
</dbReference>
<dbReference type="CDD" id="cd00093">
    <property type="entry name" value="HTH_XRE"/>
    <property type="match status" value="1"/>
</dbReference>
<dbReference type="Pfam" id="PF13384">
    <property type="entry name" value="HTH_23"/>
    <property type="match status" value="1"/>
</dbReference>
<protein>
    <submittedName>
        <fullName evidence="3">DNA transposition protein</fullName>
    </submittedName>
</protein>
<dbReference type="SUPFAM" id="SSF47681">
    <property type="entry name" value="C-terminal domain of B transposition protein"/>
    <property type="match status" value="1"/>
</dbReference>
<dbReference type="KEGG" id="xba:C7S18_12325"/>
<dbReference type="Proteomes" id="UP000241074">
    <property type="component" value="Chromosome"/>
</dbReference>